<gene>
    <name evidence="10" type="ORF">PYV00_19210</name>
</gene>
<dbReference type="Gene3D" id="1.10.287.130">
    <property type="match status" value="1"/>
</dbReference>
<dbReference type="Proteomes" id="UP001216253">
    <property type="component" value="Unassembled WGS sequence"/>
</dbReference>
<reference evidence="10 11" key="1">
    <citation type="submission" date="2023-03" db="EMBL/GenBank/DDBJ databases">
        <title>NovoSphingobium album sp. nov. isolated from polycyclic aromatic hydrocarbons- and heavy-metal polluted soil.</title>
        <authorList>
            <person name="Liu Z."/>
            <person name="Wang K."/>
        </authorList>
    </citation>
    <scope>NUCLEOTIDE SEQUENCE [LARGE SCALE GENOMIC DNA]</scope>
    <source>
        <strain evidence="10 11">H3SJ31-1</strain>
    </source>
</reference>
<keyword evidence="6" id="KW-0418">Kinase</keyword>
<feature type="non-terminal residue" evidence="10">
    <location>
        <position position="1"/>
    </location>
</feature>
<dbReference type="InterPro" id="IPR004358">
    <property type="entry name" value="Sig_transdc_His_kin-like_C"/>
</dbReference>
<keyword evidence="5" id="KW-0547">Nucleotide-binding</keyword>
<dbReference type="EMBL" id="JARESE010000064">
    <property type="protein sequence ID" value="MDE8653823.1"/>
    <property type="molecule type" value="Genomic_DNA"/>
</dbReference>
<dbReference type="EC" id="2.7.13.3" evidence="2"/>
<comment type="caution">
    <text evidence="10">The sequence shown here is derived from an EMBL/GenBank/DDBJ whole genome shotgun (WGS) entry which is preliminary data.</text>
</comment>
<name>A0ABT5WV94_9SPHN</name>
<keyword evidence="4" id="KW-0808">Transferase</keyword>
<dbReference type="InterPro" id="IPR036890">
    <property type="entry name" value="HATPase_C_sf"/>
</dbReference>
<feature type="domain" description="Histidine kinase" evidence="9">
    <location>
        <begin position="22"/>
        <end position="230"/>
    </location>
</feature>
<dbReference type="Pfam" id="PF02518">
    <property type="entry name" value="HATPase_c"/>
    <property type="match status" value="1"/>
</dbReference>
<dbReference type="RefSeq" id="WP_275229949.1">
    <property type="nucleotide sequence ID" value="NZ_JARESE010000064.1"/>
</dbReference>
<evidence type="ECO:0000256" key="4">
    <source>
        <dbReference type="ARBA" id="ARBA00022679"/>
    </source>
</evidence>
<dbReference type="PROSITE" id="PS50109">
    <property type="entry name" value="HIS_KIN"/>
    <property type="match status" value="1"/>
</dbReference>
<protein>
    <recommendedName>
        <fullName evidence="2">histidine kinase</fullName>
        <ecNumber evidence="2">2.7.13.3</ecNumber>
    </recommendedName>
</protein>
<dbReference type="Gene3D" id="3.30.565.10">
    <property type="entry name" value="Histidine kinase-like ATPase, C-terminal domain"/>
    <property type="match status" value="1"/>
</dbReference>
<evidence type="ECO:0000313" key="10">
    <source>
        <dbReference type="EMBL" id="MDE8653823.1"/>
    </source>
</evidence>
<keyword evidence="3" id="KW-0597">Phosphoprotein</keyword>
<evidence type="ECO:0000256" key="3">
    <source>
        <dbReference type="ARBA" id="ARBA00022553"/>
    </source>
</evidence>
<proteinExistence type="predicted"/>
<evidence type="ECO:0000256" key="6">
    <source>
        <dbReference type="ARBA" id="ARBA00022777"/>
    </source>
</evidence>
<comment type="catalytic activity">
    <reaction evidence="1">
        <text>ATP + protein L-histidine = ADP + protein N-phospho-L-histidine.</text>
        <dbReference type="EC" id="2.7.13.3"/>
    </reaction>
</comment>
<sequence>PSLHRDGITNPALQPEVFQGVQPLAAIATSGDACLRWLAAEPPNLERARLAAGRIVDDANRAGKVVARVREHMRGEAAQTKEMSLNDAVTESVALAQSEIDRNEIALRLDLADALPPILGDPVQLQQVLGNLILNAVEAMEDLPASRRSLDLRTWLDDTAVRLCVKDAGIGASEDNLPLLFDAFWTTKKGGTGMGLAICRTIVEAHGGEIRASLPGPVGMEIHVSLPARAGL</sequence>
<organism evidence="10 11">
    <name type="scientific">Novosphingobium album</name>
    <name type="common">ex Liu et al. 2023</name>
    <dbReference type="NCBI Taxonomy" id="3031130"/>
    <lineage>
        <taxon>Bacteria</taxon>
        <taxon>Pseudomonadati</taxon>
        <taxon>Pseudomonadota</taxon>
        <taxon>Alphaproteobacteria</taxon>
        <taxon>Sphingomonadales</taxon>
        <taxon>Sphingomonadaceae</taxon>
        <taxon>Novosphingobium</taxon>
    </lineage>
</organism>
<dbReference type="PANTHER" id="PTHR43065">
    <property type="entry name" value="SENSOR HISTIDINE KINASE"/>
    <property type="match status" value="1"/>
</dbReference>
<dbReference type="PANTHER" id="PTHR43065:SF10">
    <property type="entry name" value="PEROXIDE STRESS-ACTIVATED HISTIDINE KINASE MAK3"/>
    <property type="match status" value="1"/>
</dbReference>
<evidence type="ECO:0000256" key="5">
    <source>
        <dbReference type="ARBA" id="ARBA00022741"/>
    </source>
</evidence>
<dbReference type="PRINTS" id="PR00344">
    <property type="entry name" value="BCTRLSENSOR"/>
</dbReference>
<keyword evidence="8" id="KW-0902">Two-component regulatory system</keyword>
<evidence type="ECO:0000256" key="2">
    <source>
        <dbReference type="ARBA" id="ARBA00012438"/>
    </source>
</evidence>
<dbReference type="InterPro" id="IPR003594">
    <property type="entry name" value="HATPase_dom"/>
</dbReference>
<keyword evidence="11" id="KW-1185">Reference proteome</keyword>
<evidence type="ECO:0000256" key="7">
    <source>
        <dbReference type="ARBA" id="ARBA00022840"/>
    </source>
</evidence>
<keyword evidence="7 10" id="KW-0067">ATP-binding</keyword>
<dbReference type="SMART" id="SM00387">
    <property type="entry name" value="HATPase_c"/>
    <property type="match status" value="1"/>
</dbReference>
<evidence type="ECO:0000259" key="9">
    <source>
        <dbReference type="PROSITE" id="PS50109"/>
    </source>
</evidence>
<evidence type="ECO:0000256" key="8">
    <source>
        <dbReference type="ARBA" id="ARBA00023012"/>
    </source>
</evidence>
<evidence type="ECO:0000313" key="11">
    <source>
        <dbReference type="Proteomes" id="UP001216253"/>
    </source>
</evidence>
<evidence type="ECO:0000256" key="1">
    <source>
        <dbReference type="ARBA" id="ARBA00000085"/>
    </source>
</evidence>
<dbReference type="SUPFAM" id="SSF55874">
    <property type="entry name" value="ATPase domain of HSP90 chaperone/DNA topoisomerase II/histidine kinase"/>
    <property type="match status" value="1"/>
</dbReference>
<accession>A0ABT5WV94</accession>
<dbReference type="InterPro" id="IPR005467">
    <property type="entry name" value="His_kinase_dom"/>
</dbReference>
<dbReference type="GO" id="GO:0005524">
    <property type="term" value="F:ATP binding"/>
    <property type="evidence" value="ECO:0007669"/>
    <property type="project" value="UniProtKB-KW"/>
</dbReference>